<organism evidence="2 3">
    <name type="scientific">Mycobacterium parascrofulaceum ATCC BAA-614</name>
    <dbReference type="NCBI Taxonomy" id="525368"/>
    <lineage>
        <taxon>Bacteria</taxon>
        <taxon>Bacillati</taxon>
        <taxon>Actinomycetota</taxon>
        <taxon>Actinomycetes</taxon>
        <taxon>Mycobacteriales</taxon>
        <taxon>Mycobacteriaceae</taxon>
        <taxon>Mycobacterium</taxon>
        <taxon>Mycobacterium simiae complex</taxon>
    </lineage>
</organism>
<name>D5PC30_9MYCO</name>
<evidence type="ECO:0000256" key="1">
    <source>
        <dbReference type="SAM" id="MobiDB-lite"/>
    </source>
</evidence>
<feature type="region of interest" description="Disordered" evidence="1">
    <location>
        <begin position="1"/>
        <end position="20"/>
    </location>
</feature>
<gene>
    <name evidence="2" type="ORF">HMPREF0591_3724</name>
</gene>
<comment type="caution">
    <text evidence="2">The sequence shown here is derived from an EMBL/GenBank/DDBJ whole genome shotgun (WGS) entry which is preliminary data.</text>
</comment>
<proteinExistence type="predicted"/>
<dbReference type="AlphaFoldDB" id="D5PC30"/>
<dbReference type="EMBL" id="ADNV01000265">
    <property type="protein sequence ID" value="EFG76423.1"/>
    <property type="molecule type" value="Genomic_DNA"/>
</dbReference>
<dbReference type="Proteomes" id="UP000003653">
    <property type="component" value="Unassembled WGS sequence"/>
</dbReference>
<protein>
    <submittedName>
        <fullName evidence="2">Uncharacterized protein</fullName>
    </submittedName>
</protein>
<dbReference type="HOGENOM" id="CLU_3186073_0_0_11"/>
<reference evidence="2 3" key="1">
    <citation type="submission" date="2010-04" db="EMBL/GenBank/DDBJ databases">
        <authorList>
            <person name="Muzny D."/>
            <person name="Qin X."/>
            <person name="Deng J."/>
            <person name="Jiang H."/>
            <person name="Liu Y."/>
            <person name="Qu J."/>
            <person name="Song X.-Z."/>
            <person name="Zhang L."/>
            <person name="Thornton R."/>
            <person name="Coyle M."/>
            <person name="Francisco L."/>
            <person name="Jackson L."/>
            <person name="Javaid M."/>
            <person name="Korchina V."/>
            <person name="Kovar C."/>
            <person name="Mata R."/>
            <person name="Mathew T."/>
            <person name="Ngo R."/>
            <person name="Nguyen L."/>
            <person name="Nguyen N."/>
            <person name="Okwuonu G."/>
            <person name="Ongeri F."/>
            <person name="Pham C."/>
            <person name="Simmons D."/>
            <person name="Wilczek-Boney K."/>
            <person name="Hale W."/>
            <person name="Jakkamsetti A."/>
            <person name="Pham P."/>
            <person name="Ruth R."/>
            <person name="San Lucas F."/>
            <person name="Warren J."/>
            <person name="Zhang J."/>
            <person name="Zhao Z."/>
            <person name="Zhou C."/>
            <person name="Zhu D."/>
            <person name="Lee S."/>
            <person name="Bess C."/>
            <person name="Blankenburg K."/>
            <person name="Forbes L."/>
            <person name="Fu Q."/>
            <person name="Gubbala S."/>
            <person name="Hirani K."/>
            <person name="Jayaseelan J.C."/>
            <person name="Lara F."/>
            <person name="Munidasa M."/>
            <person name="Palculict T."/>
            <person name="Patil S."/>
            <person name="Pu L.-L."/>
            <person name="Saada N."/>
            <person name="Tang L."/>
            <person name="Weissenberger G."/>
            <person name="Zhu Y."/>
            <person name="Hemphill L."/>
            <person name="Shang Y."/>
            <person name="Youmans B."/>
            <person name="Ayvaz T."/>
            <person name="Ross M."/>
            <person name="Santibanez J."/>
            <person name="Aqrawi P."/>
            <person name="Gross S."/>
            <person name="Joshi V."/>
            <person name="Fowler G."/>
            <person name="Nazareth L."/>
            <person name="Reid J."/>
            <person name="Worley K."/>
            <person name="Petrosino J."/>
            <person name="Highlander S."/>
            <person name="Gibbs R."/>
        </authorList>
    </citation>
    <scope>NUCLEOTIDE SEQUENCE [LARGE SCALE GENOMIC DNA]</scope>
    <source>
        <strain evidence="2 3">ATCC BAA-614</strain>
    </source>
</reference>
<keyword evidence="3" id="KW-1185">Reference proteome</keyword>
<evidence type="ECO:0000313" key="2">
    <source>
        <dbReference type="EMBL" id="EFG76423.1"/>
    </source>
</evidence>
<evidence type="ECO:0000313" key="3">
    <source>
        <dbReference type="Proteomes" id="UP000003653"/>
    </source>
</evidence>
<sequence>MTRLYGAGSKTRRVRYRSQTDASRTAPYVFTYAHGCTNVAVMPHDE</sequence>
<accession>D5PC30</accession>